<evidence type="ECO:0000256" key="4">
    <source>
        <dbReference type="ARBA" id="ARBA00012438"/>
    </source>
</evidence>
<evidence type="ECO:0000256" key="15">
    <source>
        <dbReference type="ARBA" id="ARBA00023136"/>
    </source>
</evidence>
<dbReference type="GO" id="GO:0005886">
    <property type="term" value="C:plasma membrane"/>
    <property type="evidence" value="ECO:0007669"/>
    <property type="project" value="UniProtKB-SubCell"/>
</dbReference>
<comment type="caution">
    <text evidence="23">The sequence shown here is derived from an EMBL/GenBank/DDBJ whole genome shotgun (WGS) entry which is preliminary data.</text>
</comment>
<dbReference type="Pfam" id="PF08448">
    <property type="entry name" value="PAS_4"/>
    <property type="match status" value="2"/>
</dbReference>
<dbReference type="InterPro" id="IPR011006">
    <property type="entry name" value="CheY-like_superfamily"/>
</dbReference>
<evidence type="ECO:0000256" key="5">
    <source>
        <dbReference type="ARBA" id="ARBA00018672"/>
    </source>
</evidence>
<evidence type="ECO:0000256" key="9">
    <source>
        <dbReference type="ARBA" id="ARBA00022692"/>
    </source>
</evidence>
<evidence type="ECO:0000256" key="16">
    <source>
        <dbReference type="ARBA" id="ARBA00024867"/>
    </source>
</evidence>
<keyword evidence="8" id="KW-0808">Transferase</keyword>
<dbReference type="EC" id="2.7.13.3" evidence="4"/>
<keyword evidence="12" id="KW-0067">ATP-binding</keyword>
<comment type="subcellular location">
    <subcellularLocation>
        <location evidence="2">Cell membrane</location>
        <topology evidence="2">Multi-pass membrane protein</topology>
    </subcellularLocation>
</comment>
<comment type="catalytic activity">
    <reaction evidence="1">
        <text>ATP + protein L-histidine = ADP + protein N-phospho-L-histidine.</text>
        <dbReference type="EC" id="2.7.13.3"/>
    </reaction>
</comment>
<feature type="coiled-coil region" evidence="19">
    <location>
        <begin position="270"/>
        <end position="297"/>
    </location>
</feature>
<evidence type="ECO:0000256" key="18">
    <source>
        <dbReference type="PROSITE-ProRule" id="PRU00169"/>
    </source>
</evidence>
<reference evidence="23 24" key="1">
    <citation type="submission" date="2020-01" db="EMBL/GenBank/DDBJ databases">
        <title>Whole genome sequence of Heliobacterium gestii DSM 11169.</title>
        <authorList>
            <person name="Kyndt J.A."/>
            <person name="Meyer T.E."/>
        </authorList>
    </citation>
    <scope>NUCLEOTIDE SEQUENCE [LARGE SCALE GENOMIC DNA]</scope>
    <source>
        <strain evidence="23 24">DSM 11169</strain>
    </source>
</reference>
<evidence type="ECO:0000256" key="7">
    <source>
        <dbReference type="ARBA" id="ARBA00022553"/>
    </source>
</evidence>
<dbReference type="InterPro" id="IPR000700">
    <property type="entry name" value="PAS-assoc_C"/>
</dbReference>
<dbReference type="GO" id="GO:0000155">
    <property type="term" value="F:phosphorelay sensor kinase activity"/>
    <property type="evidence" value="ECO:0007669"/>
    <property type="project" value="InterPro"/>
</dbReference>
<evidence type="ECO:0000256" key="13">
    <source>
        <dbReference type="ARBA" id="ARBA00022989"/>
    </source>
</evidence>
<evidence type="ECO:0000256" key="17">
    <source>
        <dbReference type="ARBA" id="ARBA00074306"/>
    </source>
</evidence>
<keyword evidence="11" id="KW-0418">Kinase</keyword>
<evidence type="ECO:0000256" key="14">
    <source>
        <dbReference type="ARBA" id="ARBA00023012"/>
    </source>
</evidence>
<keyword evidence="13" id="KW-1133">Transmembrane helix</keyword>
<dbReference type="InterPro" id="IPR035965">
    <property type="entry name" value="PAS-like_dom_sf"/>
</dbReference>
<dbReference type="InterPro" id="IPR001789">
    <property type="entry name" value="Sig_transdc_resp-reg_receiver"/>
</dbReference>
<dbReference type="Gene3D" id="3.40.50.2300">
    <property type="match status" value="1"/>
</dbReference>
<dbReference type="InterPro" id="IPR003661">
    <property type="entry name" value="HisK_dim/P_dom"/>
</dbReference>
<evidence type="ECO:0000313" key="24">
    <source>
        <dbReference type="Proteomes" id="UP000471031"/>
    </source>
</evidence>
<dbReference type="EMBL" id="WXEX01000012">
    <property type="protein sequence ID" value="MZP44021.1"/>
    <property type="molecule type" value="Genomic_DNA"/>
</dbReference>
<evidence type="ECO:0000259" key="21">
    <source>
        <dbReference type="PROSITE" id="PS50110"/>
    </source>
</evidence>
<evidence type="ECO:0000256" key="10">
    <source>
        <dbReference type="ARBA" id="ARBA00022741"/>
    </source>
</evidence>
<accession>A0A845LEN2</accession>
<evidence type="ECO:0000256" key="6">
    <source>
        <dbReference type="ARBA" id="ARBA00022475"/>
    </source>
</evidence>
<dbReference type="SMART" id="SM00388">
    <property type="entry name" value="HisKA"/>
    <property type="match status" value="1"/>
</dbReference>
<dbReference type="SUPFAM" id="SSF55785">
    <property type="entry name" value="PYP-like sensor domain (PAS domain)"/>
    <property type="match status" value="1"/>
</dbReference>
<dbReference type="SUPFAM" id="SSF47384">
    <property type="entry name" value="Homodimeric domain of signal transducing histidine kinase"/>
    <property type="match status" value="1"/>
</dbReference>
<dbReference type="PRINTS" id="PR00344">
    <property type="entry name" value="BCTRLSENSOR"/>
</dbReference>
<dbReference type="Gene3D" id="3.30.565.10">
    <property type="entry name" value="Histidine kinase-like ATPase, C-terminal domain"/>
    <property type="match status" value="1"/>
</dbReference>
<dbReference type="Pfam" id="PF00072">
    <property type="entry name" value="Response_reg"/>
    <property type="match status" value="1"/>
</dbReference>
<evidence type="ECO:0000256" key="8">
    <source>
        <dbReference type="ARBA" id="ARBA00022679"/>
    </source>
</evidence>
<feature type="domain" description="Histidine kinase" evidence="20">
    <location>
        <begin position="304"/>
        <end position="525"/>
    </location>
</feature>
<evidence type="ECO:0000256" key="11">
    <source>
        <dbReference type="ARBA" id="ARBA00022777"/>
    </source>
</evidence>
<proteinExistence type="inferred from homology"/>
<keyword evidence="24" id="KW-1185">Reference proteome</keyword>
<dbReference type="RefSeq" id="WP_161262594.1">
    <property type="nucleotide sequence ID" value="NZ_JAFBDC010000011.1"/>
</dbReference>
<dbReference type="PANTHER" id="PTHR45339">
    <property type="entry name" value="HYBRID SIGNAL TRANSDUCTION HISTIDINE KINASE J"/>
    <property type="match status" value="1"/>
</dbReference>
<sequence length="719" mass="79140">MWQRHHIAASVLDALTAHIAVINAEGTIIAVNQAWSEFARANGAAEAKAGVGANYLAVCDDALGDDADLAAQFAGGIRAVMAGAQALFALEYPCHSPEQQRWFIGQVTPMRPVVGTTKEENLFIVAHETITERKMAKETERQLQQVRAALQRKTEEQTMLLNDIDTHVWYLKDPETFGAVNRAHAEFYGMDPADLDGRRIYDMCGSRAEADICIAGNRKAFTEKILVRALEWVTDGQGRRRLLAVNKRPRLDETGNVAFVICSADDATEKWQVEENRKQVEAELHQAKEAAEAANRAKSAFLAIMSHEIRTPMSGVIGMTELLLDTELSGEQQKLAGMIRESANLLLTIINDILDFSRIEAERLALVSEIFNLSSVVQSTTGPLELKAKKKGLQFHCAVDPNLPQLLLGDAVRLRQVLFNLLGNAIKFTETGTITFRVTGEVESTEFVHLHVEVSDTGFGITPEEQKRLFQPFTRIENQQTHRLEGTGLGLVIADRLVSMMGGKLSVESEPGKGATFRFAIPLPIFQAGSVSHETMISSSRTLPATAPASSMTGTVSPPPLLLAKAADRQSTPAPATLPAMPARAKPERRLFNHFPILLVEDNPVNQKLIGLQLKTLGYIDVDLAVSGHEAIERTEKREYALILMDCQMPGMDGLEATRQIRCREETNGRHTPIIAVTANAMLGDREVCLQAGMDDYLSKPFRLEELHHSMLQFLEASG</sequence>
<comment type="function">
    <text evidence="16">May play the central regulatory role in sporulation. It may be an element of the effector pathway responsible for the activation of sporulation genes in response to nutritional stress. Spo0A may act in concert with spo0H (a sigma factor) to control the expression of some genes that are critical to the sporulation process.</text>
</comment>
<dbReference type="InterPro" id="IPR036890">
    <property type="entry name" value="HATPase_C_sf"/>
</dbReference>
<comment type="similarity">
    <text evidence="3">In the N-terminal section; belongs to the phytochrome family.</text>
</comment>
<protein>
    <recommendedName>
        <fullName evidence="17">Circadian input-output histidine kinase CikA</fullName>
        <ecNumber evidence="4">2.7.13.3</ecNumber>
    </recommendedName>
    <alternativeName>
        <fullName evidence="5">Stage 0 sporulation protein A homolog</fullName>
    </alternativeName>
</protein>
<dbReference type="NCBIfam" id="TIGR00229">
    <property type="entry name" value="sensory_box"/>
    <property type="match status" value="1"/>
</dbReference>
<dbReference type="Proteomes" id="UP000471031">
    <property type="component" value="Unassembled WGS sequence"/>
</dbReference>
<dbReference type="InterPro" id="IPR036097">
    <property type="entry name" value="HisK_dim/P_sf"/>
</dbReference>
<dbReference type="CDD" id="cd16922">
    <property type="entry name" value="HATPase_EvgS-ArcB-TorS-like"/>
    <property type="match status" value="1"/>
</dbReference>
<dbReference type="AlphaFoldDB" id="A0A845LEN2"/>
<dbReference type="PANTHER" id="PTHR45339:SF1">
    <property type="entry name" value="HYBRID SIGNAL TRANSDUCTION HISTIDINE KINASE J"/>
    <property type="match status" value="1"/>
</dbReference>
<evidence type="ECO:0000256" key="3">
    <source>
        <dbReference type="ARBA" id="ARBA00006402"/>
    </source>
</evidence>
<dbReference type="SUPFAM" id="SSF52172">
    <property type="entry name" value="CheY-like"/>
    <property type="match status" value="1"/>
</dbReference>
<dbReference type="CDD" id="cd00082">
    <property type="entry name" value="HisKA"/>
    <property type="match status" value="1"/>
</dbReference>
<evidence type="ECO:0000259" key="22">
    <source>
        <dbReference type="PROSITE" id="PS50113"/>
    </source>
</evidence>
<dbReference type="SMART" id="SM00448">
    <property type="entry name" value="REC"/>
    <property type="match status" value="1"/>
</dbReference>
<keyword evidence="7 18" id="KW-0597">Phosphoprotein</keyword>
<evidence type="ECO:0000256" key="19">
    <source>
        <dbReference type="SAM" id="Coils"/>
    </source>
</evidence>
<evidence type="ECO:0000256" key="2">
    <source>
        <dbReference type="ARBA" id="ARBA00004651"/>
    </source>
</evidence>
<keyword evidence="6" id="KW-1003">Cell membrane</keyword>
<keyword evidence="9" id="KW-0812">Transmembrane</keyword>
<dbReference type="Gene3D" id="3.30.450.20">
    <property type="entry name" value="PAS domain"/>
    <property type="match status" value="2"/>
</dbReference>
<evidence type="ECO:0000259" key="20">
    <source>
        <dbReference type="PROSITE" id="PS50109"/>
    </source>
</evidence>
<dbReference type="InterPro" id="IPR013656">
    <property type="entry name" value="PAS_4"/>
</dbReference>
<keyword evidence="14" id="KW-0902">Two-component regulatory system</keyword>
<name>A0A845LEN2_HELGE</name>
<dbReference type="GO" id="GO:0005524">
    <property type="term" value="F:ATP binding"/>
    <property type="evidence" value="ECO:0007669"/>
    <property type="project" value="UniProtKB-KW"/>
</dbReference>
<dbReference type="FunFam" id="1.10.287.130:FF:000003">
    <property type="entry name" value="Histidine kinase"/>
    <property type="match status" value="1"/>
</dbReference>
<dbReference type="SMART" id="SM00387">
    <property type="entry name" value="HATPase_c"/>
    <property type="match status" value="1"/>
</dbReference>
<keyword evidence="10" id="KW-0547">Nucleotide-binding</keyword>
<dbReference type="PROSITE" id="PS50109">
    <property type="entry name" value="HIS_KIN"/>
    <property type="match status" value="1"/>
</dbReference>
<evidence type="ECO:0000256" key="12">
    <source>
        <dbReference type="ARBA" id="ARBA00022840"/>
    </source>
</evidence>
<keyword evidence="19" id="KW-0175">Coiled coil</keyword>
<evidence type="ECO:0000313" key="23">
    <source>
        <dbReference type="EMBL" id="MZP44021.1"/>
    </source>
</evidence>
<feature type="domain" description="Response regulatory" evidence="21">
    <location>
        <begin position="596"/>
        <end position="715"/>
    </location>
</feature>
<feature type="domain" description="PAC" evidence="22">
    <location>
        <begin position="223"/>
        <end position="279"/>
    </location>
</feature>
<dbReference type="Pfam" id="PF02518">
    <property type="entry name" value="HATPase_c"/>
    <property type="match status" value="1"/>
</dbReference>
<dbReference type="FunFam" id="3.30.565.10:FF:000010">
    <property type="entry name" value="Sensor histidine kinase RcsC"/>
    <property type="match status" value="1"/>
</dbReference>
<evidence type="ECO:0000256" key="1">
    <source>
        <dbReference type="ARBA" id="ARBA00000085"/>
    </source>
</evidence>
<dbReference type="InterPro" id="IPR003594">
    <property type="entry name" value="HATPase_dom"/>
</dbReference>
<feature type="modified residue" description="4-aspartylphosphate" evidence="18">
    <location>
        <position position="646"/>
    </location>
</feature>
<dbReference type="InterPro" id="IPR004358">
    <property type="entry name" value="Sig_transdc_His_kin-like_C"/>
</dbReference>
<dbReference type="SUPFAM" id="SSF55874">
    <property type="entry name" value="ATPase domain of HSP90 chaperone/DNA topoisomerase II/histidine kinase"/>
    <property type="match status" value="1"/>
</dbReference>
<dbReference type="Pfam" id="PF00512">
    <property type="entry name" value="HisKA"/>
    <property type="match status" value="1"/>
</dbReference>
<dbReference type="PROSITE" id="PS50113">
    <property type="entry name" value="PAC"/>
    <property type="match status" value="1"/>
</dbReference>
<keyword evidence="15" id="KW-0472">Membrane</keyword>
<dbReference type="InterPro" id="IPR005467">
    <property type="entry name" value="His_kinase_dom"/>
</dbReference>
<dbReference type="InterPro" id="IPR000014">
    <property type="entry name" value="PAS"/>
</dbReference>
<dbReference type="Gene3D" id="1.10.287.130">
    <property type="match status" value="1"/>
</dbReference>
<organism evidence="23 24">
    <name type="scientific">Heliomicrobium gestii</name>
    <name type="common">Heliobacterium gestii</name>
    <dbReference type="NCBI Taxonomy" id="2699"/>
    <lineage>
        <taxon>Bacteria</taxon>
        <taxon>Bacillati</taxon>
        <taxon>Bacillota</taxon>
        <taxon>Clostridia</taxon>
        <taxon>Eubacteriales</taxon>
        <taxon>Heliobacteriaceae</taxon>
        <taxon>Heliomicrobium</taxon>
    </lineage>
</organism>
<dbReference type="PROSITE" id="PS50110">
    <property type="entry name" value="RESPONSE_REGULATORY"/>
    <property type="match status" value="1"/>
</dbReference>
<dbReference type="OrthoDB" id="9790669at2"/>
<dbReference type="CDD" id="cd17546">
    <property type="entry name" value="REC_hyHK_CKI1_RcsC-like"/>
    <property type="match status" value="1"/>
</dbReference>
<gene>
    <name evidence="23" type="ORF">GTO89_13360</name>
</gene>